<evidence type="ECO:0000259" key="3">
    <source>
        <dbReference type="Pfam" id="PF25973"/>
    </source>
</evidence>
<accession>A0A841R780</accession>
<evidence type="ECO:0000256" key="1">
    <source>
        <dbReference type="ARBA" id="ARBA00009477"/>
    </source>
</evidence>
<organism evidence="4 5">
    <name type="scientific">Spirochaeta isovalerica</name>
    <dbReference type="NCBI Taxonomy" id="150"/>
    <lineage>
        <taxon>Bacteria</taxon>
        <taxon>Pseudomonadati</taxon>
        <taxon>Spirochaetota</taxon>
        <taxon>Spirochaetia</taxon>
        <taxon>Spirochaetales</taxon>
        <taxon>Spirochaetaceae</taxon>
        <taxon>Spirochaeta</taxon>
    </lineage>
</organism>
<comment type="caution">
    <text evidence="4">The sequence shown here is derived from an EMBL/GenBank/DDBJ whole genome shotgun (WGS) entry which is preliminary data.</text>
</comment>
<dbReference type="GO" id="GO:0015562">
    <property type="term" value="F:efflux transmembrane transporter activity"/>
    <property type="evidence" value="ECO:0007669"/>
    <property type="project" value="TreeGrafter"/>
</dbReference>
<dbReference type="GO" id="GO:1990281">
    <property type="term" value="C:efflux pump complex"/>
    <property type="evidence" value="ECO:0007669"/>
    <property type="project" value="TreeGrafter"/>
</dbReference>
<dbReference type="Pfam" id="PF25973">
    <property type="entry name" value="BSH_CzcB"/>
    <property type="match status" value="1"/>
</dbReference>
<evidence type="ECO:0000313" key="5">
    <source>
        <dbReference type="Proteomes" id="UP000587760"/>
    </source>
</evidence>
<feature type="domain" description="CzcB-like barrel-sandwich hybrid" evidence="3">
    <location>
        <begin position="67"/>
        <end position="194"/>
    </location>
</feature>
<dbReference type="Gene3D" id="2.40.50.100">
    <property type="match status" value="1"/>
</dbReference>
<dbReference type="PANTHER" id="PTHR30469">
    <property type="entry name" value="MULTIDRUG RESISTANCE PROTEIN MDTA"/>
    <property type="match status" value="1"/>
</dbReference>
<gene>
    <name evidence="4" type="ORF">HNR50_001353</name>
</gene>
<comment type="similarity">
    <text evidence="1">Belongs to the membrane fusion protein (MFP) (TC 8.A.1) family.</text>
</comment>
<dbReference type="InterPro" id="IPR058647">
    <property type="entry name" value="BSH_CzcB-like"/>
</dbReference>
<evidence type="ECO:0000313" key="4">
    <source>
        <dbReference type="EMBL" id="MBB6479695.1"/>
    </source>
</evidence>
<sequence length="349" mass="38893">MSSRSILGKSLFLFIVALSAAALILITSLRKEAVREEPVLPVETLIPFQGDLEKIITISGFVESETTVTVLPRIGGTLEDISVEMGDPVEKDQVIAHIDSEPYTLSYNQARAAYLAAESTFKRVSSLYATKSVSQQNYDEAKGNFDALQASYELAELNLSYTNLSSPVKGVVLQKHVSRGSMVAPQVPVVTIGDIENLRVKCGIPEIHYSYFQKQGRSMEVKIRVPAMDNRVYSGTISHIAPYVSSQSRNFSIICGIDDEELTLRPGMFAYVEFVMDKRIGTYYLPYKALSGGGLWYVDEENTARFVPFEPQFGNDEFFELPADLADRKYVLKGQYFLEEGKTVRLLGE</sequence>
<dbReference type="EMBL" id="JACHGJ010000002">
    <property type="protein sequence ID" value="MBB6479695.1"/>
    <property type="molecule type" value="Genomic_DNA"/>
</dbReference>
<dbReference type="Pfam" id="PF25954">
    <property type="entry name" value="Beta-barrel_RND_2"/>
    <property type="match status" value="1"/>
</dbReference>
<dbReference type="NCBIfam" id="TIGR01730">
    <property type="entry name" value="RND_mfp"/>
    <property type="match status" value="1"/>
</dbReference>
<protein>
    <submittedName>
        <fullName evidence="4">RND family efflux transporter MFP subunit</fullName>
    </submittedName>
</protein>
<evidence type="ECO:0000259" key="2">
    <source>
        <dbReference type="Pfam" id="PF25954"/>
    </source>
</evidence>
<dbReference type="Gene3D" id="2.40.30.170">
    <property type="match status" value="1"/>
</dbReference>
<dbReference type="InterPro" id="IPR006143">
    <property type="entry name" value="RND_pump_MFP"/>
</dbReference>
<feature type="domain" description="CusB-like beta-barrel" evidence="2">
    <location>
        <begin position="218"/>
        <end position="275"/>
    </location>
</feature>
<dbReference type="SUPFAM" id="SSF111369">
    <property type="entry name" value="HlyD-like secretion proteins"/>
    <property type="match status" value="1"/>
</dbReference>
<dbReference type="RefSeq" id="WP_184745148.1">
    <property type="nucleotide sequence ID" value="NZ_JACHGJ010000002.1"/>
</dbReference>
<dbReference type="Proteomes" id="UP000587760">
    <property type="component" value="Unassembled WGS sequence"/>
</dbReference>
<dbReference type="AlphaFoldDB" id="A0A841R780"/>
<keyword evidence="5" id="KW-1185">Reference proteome</keyword>
<reference evidence="4 5" key="1">
    <citation type="submission" date="2020-08" db="EMBL/GenBank/DDBJ databases">
        <title>Genomic Encyclopedia of Type Strains, Phase IV (KMG-IV): sequencing the most valuable type-strain genomes for metagenomic binning, comparative biology and taxonomic classification.</title>
        <authorList>
            <person name="Goeker M."/>
        </authorList>
    </citation>
    <scope>NUCLEOTIDE SEQUENCE [LARGE SCALE GENOMIC DNA]</scope>
    <source>
        <strain evidence="4 5">DSM 2461</strain>
    </source>
</reference>
<dbReference type="Gene3D" id="1.10.287.470">
    <property type="entry name" value="Helix hairpin bin"/>
    <property type="match status" value="1"/>
</dbReference>
<proteinExistence type="inferred from homology"/>
<dbReference type="InterPro" id="IPR058792">
    <property type="entry name" value="Beta-barrel_RND_2"/>
</dbReference>
<name>A0A841R780_9SPIO</name>